<protein>
    <submittedName>
        <fullName evidence="3">Uncharacterized protein</fullName>
    </submittedName>
</protein>
<proteinExistence type="predicted"/>
<dbReference type="AlphaFoldDB" id="A0A914XJ79"/>
<dbReference type="WBParaSite" id="PSAMB.scaffold8630size5998.g31617.t1">
    <property type="protein sequence ID" value="PSAMB.scaffold8630size5998.g31617.t1"/>
    <property type="gene ID" value="PSAMB.scaffold8630size5998.g31617"/>
</dbReference>
<accession>A0A914XJ79</accession>
<reference evidence="3" key="1">
    <citation type="submission" date="2022-11" db="UniProtKB">
        <authorList>
            <consortium name="WormBaseParasite"/>
        </authorList>
    </citation>
    <scope>IDENTIFICATION</scope>
</reference>
<sequence>MDGDDAGFTEAAVGQSSYFLRHLVTTRAREATDESGALGSFATEDAAASMSIGANLPSTLHLLRQWAHWSLLCFPSPLRSFNGAHTGMAWMVPSASVAKSYDRRGWALGGRYPCRSNDVAGVVGRSGWIVGHAGLHLLLPGLAASTSLGLVRSRRTNDVMRPCMRRRSRRRSSSRQCTTGRRAVGGARRGWRRGWRPRHVRQIYGPQRSAPSSSVASCDLWVGLAAIRRYSAGGSSE</sequence>
<feature type="region of interest" description="Disordered" evidence="1">
    <location>
        <begin position="166"/>
        <end position="189"/>
    </location>
</feature>
<dbReference type="Proteomes" id="UP000887566">
    <property type="component" value="Unplaced"/>
</dbReference>
<name>A0A914XJ79_9BILA</name>
<evidence type="ECO:0000256" key="1">
    <source>
        <dbReference type="SAM" id="MobiDB-lite"/>
    </source>
</evidence>
<keyword evidence="2" id="KW-1185">Reference proteome</keyword>
<evidence type="ECO:0000313" key="3">
    <source>
        <dbReference type="WBParaSite" id="PSAMB.scaffold8630size5998.g31617.t1"/>
    </source>
</evidence>
<evidence type="ECO:0000313" key="2">
    <source>
        <dbReference type="Proteomes" id="UP000887566"/>
    </source>
</evidence>
<organism evidence="2 3">
    <name type="scientific">Plectus sambesii</name>
    <dbReference type="NCBI Taxonomy" id="2011161"/>
    <lineage>
        <taxon>Eukaryota</taxon>
        <taxon>Metazoa</taxon>
        <taxon>Ecdysozoa</taxon>
        <taxon>Nematoda</taxon>
        <taxon>Chromadorea</taxon>
        <taxon>Plectida</taxon>
        <taxon>Plectina</taxon>
        <taxon>Plectoidea</taxon>
        <taxon>Plectidae</taxon>
        <taxon>Plectus</taxon>
    </lineage>
</organism>